<evidence type="ECO:0000256" key="1">
    <source>
        <dbReference type="SAM" id="Phobius"/>
    </source>
</evidence>
<gene>
    <name evidence="3" type="ORF">H257_07791</name>
</gene>
<keyword evidence="1" id="KW-1133">Transmembrane helix</keyword>
<evidence type="ECO:0000313" key="3">
    <source>
        <dbReference type="EMBL" id="ETV79007.1"/>
    </source>
</evidence>
<dbReference type="Pfam" id="PF03644">
    <property type="entry name" value="Glyco_hydro_85"/>
    <property type="match status" value="1"/>
</dbReference>
<dbReference type="Gene3D" id="2.60.120.260">
    <property type="entry name" value="Galactose-binding domain-like"/>
    <property type="match status" value="1"/>
</dbReference>
<organism evidence="3">
    <name type="scientific">Aphanomyces astaci</name>
    <name type="common">Crayfish plague agent</name>
    <dbReference type="NCBI Taxonomy" id="112090"/>
    <lineage>
        <taxon>Eukaryota</taxon>
        <taxon>Sar</taxon>
        <taxon>Stramenopiles</taxon>
        <taxon>Oomycota</taxon>
        <taxon>Saprolegniomycetes</taxon>
        <taxon>Saprolegniales</taxon>
        <taxon>Verrucalvaceae</taxon>
        <taxon>Aphanomyces</taxon>
    </lineage>
</organism>
<sequence>MDEERGGATTPLLPSTAMWLSVGMCALVGLLTAIYYASCRNVRLASPPASVHVSTKAAVATMDATTKFELFVSTRVAQAPVVLFTTGDVTPVLELCRLNHVSVHHVNLDRVAGNLAISQVLQRRCNLTSPFQELLFVNATFVGDTATVVSMASTALAALLSIDPSTFVVGGTADDVVLTIDPSLLQRGHATSFNDTLPNDPQSLLAWHLDPAEATRSVPLAHRPRASNRQRSHLTAFSEQNQNFDTSTQLSLVPWEILDAIVFTSEGFLTLPPQGFVDGAHRNGVRVLGSLTWHADSAAQINQPNDFCDWQSLAHRLQTVQSFTGVDGWHLVGLSHQVAATLLPLLSSSSYVLWASEIVSSSVTTLLPLTHGVLLPAPVDKSTVVKLAKAAGDRRWQLTFTLDSMHAEVSARTLRFADVSVCVPLTTVTNDPFWKTNWRSVAPVHSVYGGAEALYTAFNVGHGATTSVDGRVVSSSPWHDQGQVDVLPLLNKAKSPMHMNLSLAKAFQGGSSLHLCATLPAKARVSVDLLPLQVHFAPRKVIRVAYSFHTTNDPTSFGLALNLVSKDEIVLRGWPSSQLTSSPLSQITSSSLSPLIGRVKHTRAYAPVSETTGPNGWITRVYQLGGALWDGHVIKGVSVFGVNLSDERTEDWSVHVGQVVVCPVAADMPTSSHMSPVITAIQIDPITASLTWTVPSTVQYTHVFQEMLTCHDELVWVGSTNHSRWQLPSKAKSDTTFVLQPVHWTGAVGRPQRVTIVLGGADDPSSFRQT</sequence>
<dbReference type="EMBL" id="KI913129">
    <property type="protein sequence ID" value="ETV79007.1"/>
    <property type="molecule type" value="Genomic_DNA"/>
</dbReference>
<protein>
    <recommendedName>
        <fullName evidence="2">Cytosolic endo-beta-N-acetylglucosaminidase TIM barrel domain-containing protein</fullName>
    </recommendedName>
</protein>
<dbReference type="InterPro" id="IPR005201">
    <property type="entry name" value="TIM_ENGase"/>
</dbReference>
<dbReference type="GeneID" id="20809787"/>
<dbReference type="Gene3D" id="3.20.20.80">
    <property type="entry name" value="Glycosidases"/>
    <property type="match status" value="1"/>
</dbReference>
<feature type="transmembrane region" description="Helical" evidence="1">
    <location>
        <begin position="12"/>
        <end position="37"/>
    </location>
</feature>
<dbReference type="STRING" id="112090.W4GH54"/>
<dbReference type="RefSeq" id="XP_009831726.1">
    <property type="nucleotide sequence ID" value="XM_009833424.1"/>
</dbReference>
<dbReference type="GO" id="GO:0033925">
    <property type="term" value="F:mannosyl-glycoprotein endo-beta-N-acetylglucosaminidase activity"/>
    <property type="evidence" value="ECO:0007669"/>
    <property type="project" value="UniProtKB-EC"/>
</dbReference>
<dbReference type="PANTHER" id="PTHR13246">
    <property type="entry name" value="ENDO BETA N-ACETYLGLUCOSAMINIDASE"/>
    <property type="match status" value="1"/>
</dbReference>
<keyword evidence="1" id="KW-0472">Membrane</keyword>
<accession>W4GH54</accession>
<reference evidence="3" key="1">
    <citation type="submission" date="2013-12" db="EMBL/GenBank/DDBJ databases">
        <title>The Genome Sequence of Aphanomyces astaci APO3.</title>
        <authorList>
            <consortium name="The Broad Institute Genomics Platform"/>
            <person name="Russ C."/>
            <person name="Tyler B."/>
            <person name="van West P."/>
            <person name="Dieguez-Uribeondo J."/>
            <person name="Young S.K."/>
            <person name="Zeng Q."/>
            <person name="Gargeya S."/>
            <person name="Fitzgerald M."/>
            <person name="Abouelleil A."/>
            <person name="Alvarado L."/>
            <person name="Chapman S.B."/>
            <person name="Gainer-Dewar J."/>
            <person name="Goldberg J."/>
            <person name="Griggs A."/>
            <person name="Gujja S."/>
            <person name="Hansen M."/>
            <person name="Howarth C."/>
            <person name="Imamovic A."/>
            <person name="Ireland A."/>
            <person name="Larimer J."/>
            <person name="McCowan C."/>
            <person name="Murphy C."/>
            <person name="Pearson M."/>
            <person name="Poon T.W."/>
            <person name="Priest M."/>
            <person name="Roberts A."/>
            <person name="Saif S."/>
            <person name="Shea T."/>
            <person name="Sykes S."/>
            <person name="Wortman J."/>
            <person name="Nusbaum C."/>
            <person name="Birren B."/>
        </authorList>
    </citation>
    <scope>NUCLEOTIDE SEQUENCE [LARGE SCALE GENOMIC DNA]</scope>
    <source>
        <strain evidence="3">APO3</strain>
    </source>
</reference>
<keyword evidence="1" id="KW-0812">Transmembrane</keyword>
<proteinExistence type="predicted"/>
<dbReference type="PANTHER" id="PTHR13246:SF1">
    <property type="entry name" value="CYTOSOLIC ENDO-BETA-N-ACETYLGLUCOSAMINIDASE"/>
    <property type="match status" value="1"/>
</dbReference>
<dbReference type="GO" id="GO:0005829">
    <property type="term" value="C:cytosol"/>
    <property type="evidence" value="ECO:0007669"/>
    <property type="project" value="UniProtKB-SubCell"/>
</dbReference>
<name>W4GH54_APHAT</name>
<evidence type="ECO:0000259" key="2">
    <source>
        <dbReference type="Pfam" id="PF03644"/>
    </source>
</evidence>
<feature type="domain" description="Cytosolic endo-beta-N-acetylglucosaminidase TIM barrel" evidence="2">
    <location>
        <begin position="244"/>
        <end position="330"/>
    </location>
</feature>
<dbReference type="OrthoDB" id="284473at2759"/>
<dbReference type="AlphaFoldDB" id="W4GH54"/>
<dbReference type="InterPro" id="IPR032979">
    <property type="entry name" value="ENGase"/>
</dbReference>
<dbReference type="VEuPathDB" id="FungiDB:H257_07791"/>